<dbReference type="PROSITE" id="PS00617">
    <property type="entry name" value="RECF_1"/>
    <property type="match status" value="1"/>
</dbReference>
<evidence type="ECO:0000256" key="8">
    <source>
        <dbReference type="ARBA" id="ARBA00023125"/>
    </source>
</evidence>
<name>A0ABU9KXL2_9FLAO</name>
<dbReference type="SUPFAM" id="SSF52540">
    <property type="entry name" value="P-loop containing nucleoside triphosphate hydrolases"/>
    <property type="match status" value="1"/>
</dbReference>
<keyword evidence="13" id="KW-1185">Reference proteome</keyword>
<keyword evidence="6 9" id="KW-0547">Nucleotide-binding</keyword>
<proteinExistence type="inferred from homology"/>
<evidence type="ECO:0000313" key="13">
    <source>
        <dbReference type="Proteomes" id="UP001474120"/>
    </source>
</evidence>
<comment type="similarity">
    <text evidence="2 9 10">Belongs to the RecF family.</text>
</comment>
<comment type="function">
    <text evidence="9 10">The RecF protein is involved in DNA metabolism; it is required for DNA replication and normal SOS inducibility. RecF binds preferentially to single-stranded, linear DNA. It also seems to bind ATP.</text>
</comment>
<dbReference type="Proteomes" id="UP001474120">
    <property type="component" value="Unassembled WGS sequence"/>
</dbReference>
<dbReference type="PROSITE" id="PS00618">
    <property type="entry name" value="RECF_2"/>
    <property type="match status" value="1"/>
</dbReference>
<comment type="caution">
    <text evidence="12">The sequence shown here is derived from an EMBL/GenBank/DDBJ whole genome shotgun (WGS) entry which is preliminary data.</text>
</comment>
<dbReference type="InterPro" id="IPR027417">
    <property type="entry name" value="P-loop_NTPase"/>
</dbReference>
<reference evidence="12 13" key="1">
    <citation type="submission" date="2024-04" db="EMBL/GenBank/DDBJ databases">
        <title>whole genome sequencing of Lutimonas vermicola strain IMCC1616.</title>
        <authorList>
            <person name="Bae S.S."/>
        </authorList>
    </citation>
    <scope>NUCLEOTIDE SEQUENCE [LARGE SCALE GENOMIC DNA]</scope>
    <source>
        <strain evidence="12 13">IMCC1616</strain>
    </source>
</reference>
<evidence type="ECO:0000256" key="4">
    <source>
        <dbReference type="ARBA" id="ARBA00022490"/>
    </source>
</evidence>
<evidence type="ECO:0000313" key="12">
    <source>
        <dbReference type="EMBL" id="MEL4454558.1"/>
    </source>
</evidence>
<keyword evidence="9 10" id="KW-0234">DNA repair</keyword>
<dbReference type="InterPro" id="IPR003395">
    <property type="entry name" value="RecF/RecN/SMC_N"/>
</dbReference>
<dbReference type="NCBIfam" id="TIGR00611">
    <property type="entry name" value="recf"/>
    <property type="match status" value="1"/>
</dbReference>
<evidence type="ECO:0000256" key="1">
    <source>
        <dbReference type="ARBA" id="ARBA00004496"/>
    </source>
</evidence>
<dbReference type="PANTHER" id="PTHR32182">
    <property type="entry name" value="DNA REPLICATION AND REPAIR PROTEIN RECF"/>
    <property type="match status" value="1"/>
</dbReference>
<keyword evidence="5 9" id="KW-0235">DNA replication</keyword>
<dbReference type="Gene3D" id="1.20.1050.90">
    <property type="entry name" value="RecF/RecN/SMC, N-terminal domain"/>
    <property type="match status" value="1"/>
</dbReference>
<dbReference type="RefSeq" id="WP_342158126.1">
    <property type="nucleotide sequence ID" value="NZ_JBCDNA010000001.1"/>
</dbReference>
<dbReference type="InterPro" id="IPR018078">
    <property type="entry name" value="DNA-binding_RecF_CS"/>
</dbReference>
<feature type="domain" description="RecF/RecN/SMC N-terminal" evidence="11">
    <location>
        <begin position="2"/>
        <end position="348"/>
    </location>
</feature>
<dbReference type="EMBL" id="JBCDNA010000001">
    <property type="protein sequence ID" value="MEL4454558.1"/>
    <property type="molecule type" value="Genomic_DNA"/>
</dbReference>
<keyword evidence="8 9" id="KW-0238">DNA-binding</keyword>
<comment type="subcellular location">
    <subcellularLocation>
        <location evidence="1 9 10">Cytoplasm</location>
    </subcellularLocation>
</comment>
<keyword evidence="9 10" id="KW-0742">SOS response</keyword>
<evidence type="ECO:0000256" key="3">
    <source>
        <dbReference type="ARBA" id="ARBA00020170"/>
    </source>
</evidence>
<gene>
    <name evidence="9" type="primary">recF</name>
    <name evidence="12" type="ORF">AABB81_01525</name>
</gene>
<dbReference type="PANTHER" id="PTHR32182:SF0">
    <property type="entry name" value="DNA REPLICATION AND REPAIR PROTEIN RECF"/>
    <property type="match status" value="1"/>
</dbReference>
<protein>
    <recommendedName>
        <fullName evidence="3 9">DNA replication and repair protein RecF</fullName>
    </recommendedName>
</protein>
<evidence type="ECO:0000256" key="2">
    <source>
        <dbReference type="ARBA" id="ARBA00008016"/>
    </source>
</evidence>
<feature type="binding site" evidence="9">
    <location>
        <begin position="30"/>
        <end position="37"/>
    </location>
    <ligand>
        <name>ATP</name>
        <dbReference type="ChEBI" id="CHEBI:30616"/>
    </ligand>
</feature>
<keyword evidence="4 9" id="KW-0963">Cytoplasm</keyword>
<evidence type="ECO:0000256" key="5">
    <source>
        <dbReference type="ARBA" id="ARBA00022705"/>
    </source>
</evidence>
<sequence>MFLESISLINFKNFSEKSFSFDERINCLVGNNGVGKTNVLDAIYYLSHTRGYFNAVASQNIKHEQDFFVLDGIFKKGDRPEHIHCSLKKGHKKVVKRNGKEYEKLSDHFGLIPLVIISPSDTNLISEGSELRRKFMDMIISMNDRAYFHDLIHYNKTISQRNSLLKYFASNFTFDSDNLEIYDEQLIVFGERIFEKRKSFIKEFTPIFNKRYSHIIEKSSTASVKEEVTFSYKTQLEQSDFRTLLRQHLEKDRALHYSSAGIHKDDLLFQINEHPVKKIGSQGQQKSFLIALKLAQFDFITKKSQFKPILLLDDIFDKLDDQRVGQLLHLVNDDSFGQLFITDTHDKRTEALIKETGQSYKMFGL</sequence>
<accession>A0ABU9KXL2</accession>
<evidence type="ECO:0000256" key="7">
    <source>
        <dbReference type="ARBA" id="ARBA00022840"/>
    </source>
</evidence>
<dbReference type="InterPro" id="IPR001238">
    <property type="entry name" value="DNA-binding_RecF"/>
</dbReference>
<evidence type="ECO:0000259" key="11">
    <source>
        <dbReference type="Pfam" id="PF02463"/>
    </source>
</evidence>
<evidence type="ECO:0000256" key="10">
    <source>
        <dbReference type="RuleBase" id="RU000578"/>
    </source>
</evidence>
<evidence type="ECO:0000256" key="6">
    <source>
        <dbReference type="ARBA" id="ARBA00022741"/>
    </source>
</evidence>
<dbReference type="Gene3D" id="3.40.50.300">
    <property type="entry name" value="P-loop containing nucleotide triphosphate hydrolases"/>
    <property type="match status" value="1"/>
</dbReference>
<keyword evidence="9 10" id="KW-0227">DNA damage</keyword>
<dbReference type="HAMAP" id="MF_00365">
    <property type="entry name" value="RecF"/>
    <property type="match status" value="1"/>
</dbReference>
<organism evidence="12 13">
    <name type="scientific">Lutimonas vermicola</name>
    <dbReference type="NCBI Taxonomy" id="414288"/>
    <lineage>
        <taxon>Bacteria</taxon>
        <taxon>Pseudomonadati</taxon>
        <taxon>Bacteroidota</taxon>
        <taxon>Flavobacteriia</taxon>
        <taxon>Flavobacteriales</taxon>
        <taxon>Flavobacteriaceae</taxon>
        <taxon>Lutimonas</taxon>
    </lineage>
</organism>
<dbReference type="InterPro" id="IPR042174">
    <property type="entry name" value="RecF_2"/>
</dbReference>
<evidence type="ECO:0000256" key="9">
    <source>
        <dbReference type="HAMAP-Rule" id="MF_00365"/>
    </source>
</evidence>
<keyword evidence="7 9" id="KW-0067">ATP-binding</keyword>
<dbReference type="Pfam" id="PF02463">
    <property type="entry name" value="SMC_N"/>
    <property type="match status" value="1"/>
</dbReference>